<feature type="binding site" evidence="6">
    <location>
        <position position="42"/>
    </location>
    <ligand>
        <name>[4Fe-4S] cluster</name>
        <dbReference type="ChEBI" id="CHEBI:49883"/>
        <label>1</label>
    </ligand>
</feature>
<dbReference type="SUPFAM" id="SSF46548">
    <property type="entry name" value="alpha-helical ferredoxin"/>
    <property type="match status" value="1"/>
</dbReference>
<dbReference type="PROSITE" id="PS51379">
    <property type="entry name" value="4FE4S_FER_2"/>
    <property type="match status" value="3"/>
</dbReference>
<organism evidence="8 9">
    <name type="scientific">Oceanimonas smirnovii</name>
    <dbReference type="NCBI Taxonomy" id="264574"/>
    <lineage>
        <taxon>Bacteria</taxon>
        <taxon>Pseudomonadati</taxon>
        <taxon>Pseudomonadota</taxon>
        <taxon>Gammaproteobacteria</taxon>
        <taxon>Aeromonadales</taxon>
        <taxon>Aeromonadaceae</taxon>
        <taxon>Oceanimonas</taxon>
    </lineage>
</organism>
<dbReference type="InterPro" id="IPR017896">
    <property type="entry name" value="4Fe4S_Fe-S-bd"/>
</dbReference>
<accession>A0ABW7P2F6</accession>
<dbReference type="NCBIfam" id="TIGR00402">
    <property type="entry name" value="napF"/>
    <property type="match status" value="1"/>
</dbReference>
<dbReference type="PANTHER" id="PTHR24960">
    <property type="entry name" value="PHOTOSYSTEM I IRON-SULFUR CENTER-RELATED"/>
    <property type="match status" value="1"/>
</dbReference>
<dbReference type="HAMAP" id="MF_02201">
    <property type="entry name" value="NapF"/>
    <property type="match status" value="1"/>
</dbReference>
<keyword evidence="9" id="KW-1185">Reference proteome</keyword>
<dbReference type="Gene3D" id="3.30.70.20">
    <property type="match status" value="2"/>
</dbReference>
<dbReference type="Pfam" id="PF12838">
    <property type="entry name" value="Fer4_7"/>
    <property type="match status" value="2"/>
</dbReference>
<evidence type="ECO:0000256" key="2">
    <source>
        <dbReference type="ARBA" id="ARBA00022723"/>
    </source>
</evidence>
<evidence type="ECO:0000259" key="7">
    <source>
        <dbReference type="PROSITE" id="PS51379"/>
    </source>
</evidence>
<evidence type="ECO:0000256" key="6">
    <source>
        <dbReference type="HAMAP-Rule" id="MF_02201"/>
    </source>
</evidence>
<keyword evidence="6" id="KW-0963">Cytoplasm</keyword>
<proteinExistence type="inferred from homology"/>
<reference evidence="8 9" key="1">
    <citation type="submission" date="2024-08" db="EMBL/GenBank/DDBJ databases">
        <title>Oceanimonas smirnovii Genome sequencing and assembly.</title>
        <authorList>
            <person name="Tang B."/>
        </authorList>
    </citation>
    <scope>NUCLEOTIDE SEQUENCE [LARGE SCALE GENOMIC DNA]</scope>
    <source>
        <strain evidence="8 9">OS2020-119</strain>
    </source>
</reference>
<dbReference type="RefSeq" id="WP_317075395.1">
    <property type="nucleotide sequence ID" value="NZ_CP166302.1"/>
</dbReference>
<comment type="subcellular location">
    <subcellularLocation>
        <location evidence="6">Cytoplasm</location>
    </subcellularLocation>
</comment>
<feature type="domain" description="4Fe-4S ferredoxin-type" evidence="7">
    <location>
        <begin position="26"/>
        <end position="59"/>
    </location>
</feature>
<keyword evidence="3 6" id="KW-0677">Repeat</keyword>
<feature type="binding site" evidence="6">
    <location>
        <position position="143"/>
    </location>
    <ligand>
        <name>[4Fe-4S] cluster</name>
        <dbReference type="ChEBI" id="CHEBI:49883"/>
        <label>3</label>
    </ligand>
</feature>
<dbReference type="EMBL" id="JBGFTR010000014">
    <property type="protein sequence ID" value="MFH7565662.1"/>
    <property type="molecule type" value="Genomic_DNA"/>
</dbReference>
<feature type="binding site" evidence="6">
    <location>
        <position position="49"/>
    </location>
    <ligand>
        <name>[4Fe-4S] cluster</name>
        <dbReference type="ChEBI" id="CHEBI:49883"/>
        <label>1</label>
    </ligand>
</feature>
<evidence type="ECO:0000256" key="3">
    <source>
        <dbReference type="ARBA" id="ARBA00022737"/>
    </source>
</evidence>
<keyword evidence="4 6" id="KW-0408">Iron</keyword>
<dbReference type="InterPro" id="IPR050157">
    <property type="entry name" value="PSI_iron-sulfur_center"/>
</dbReference>
<dbReference type="Proteomes" id="UP001610706">
    <property type="component" value="Unassembled WGS sequence"/>
</dbReference>
<dbReference type="PANTHER" id="PTHR24960:SF46">
    <property type="entry name" value="FERREDOXIN-TYPE PROTEIN NAPF"/>
    <property type="match status" value="1"/>
</dbReference>
<keyword evidence="2 6" id="KW-0479">Metal-binding</keyword>
<dbReference type="InterPro" id="IPR004496">
    <property type="entry name" value="NapF"/>
</dbReference>
<feature type="binding site" evidence="6">
    <location>
        <position position="45"/>
    </location>
    <ligand>
        <name>[4Fe-4S] cluster</name>
        <dbReference type="ChEBI" id="CHEBI:49883"/>
        <label>1</label>
    </ligand>
</feature>
<comment type="similarity">
    <text evidence="6">Belongs to the NapF family.</text>
</comment>
<feature type="binding site" evidence="6">
    <location>
        <position position="153"/>
    </location>
    <ligand>
        <name>[4Fe-4S] cluster</name>
        <dbReference type="ChEBI" id="CHEBI:49883"/>
        <label>3</label>
    </ligand>
</feature>
<feature type="binding site" evidence="6">
    <location>
        <position position="149"/>
    </location>
    <ligand>
        <name>[4Fe-4S] cluster</name>
        <dbReference type="ChEBI" id="CHEBI:49883"/>
        <label>3</label>
    </ligand>
</feature>
<comment type="caution">
    <text evidence="8">The sequence shown here is derived from an EMBL/GenBank/DDBJ whole genome shotgun (WGS) entry which is preliminary data.</text>
</comment>
<comment type="cofactor">
    <cofactor evidence="6">
        <name>[4Fe-4S] cluster</name>
        <dbReference type="ChEBI" id="CHEBI:49883"/>
    </cofactor>
</comment>
<dbReference type="CDD" id="cd10564">
    <property type="entry name" value="NapF_like"/>
    <property type="match status" value="1"/>
</dbReference>
<dbReference type="InterPro" id="IPR017900">
    <property type="entry name" value="4Fe4S_Fe_S_CS"/>
</dbReference>
<feature type="binding site" evidence="6">
    <location>
        <position position="146"/>
    </location>
    <ligand>
        <name>[4Fe-4S] cluster</name>
        <dbReference type="ChEBI" id="CHEBI:49883"/>
        <label>3</label>
    </ligand>
</feature>
<feature type="domain" description="4Fe-4S ferredoxin-type" evidence="7">
    <location>
        <begin position="60"/>
        <end position="91"/>
    </location>
</feature>
<comment type="subunit">
    <text evidence="6">Interacts with the cytoplasmic NapA precursor.</text>
</comment>
<feature type="domain" description="4Fe-4S ferredoxin-type" evidence="7">
    <location>
        <begin position="134"/>
        <end position="163"/>
    </location>
</feature>
<evidence type="ECO:0000313" key="9">
    <source>
        <dbReference type="Proteomes" id="UP001610706"/>
    </source>
</evidence>
<feature type="binding site" evidence="6">
    <location>
        <position position="39"/>
    </location>
    <ligand>
        <name>[4Fe-4S] cluster</name>
        <dbReference type="ChEBI" id="CHEBI:49883"/>
        <label>1</label>
    </ligand>
</feature>
<keyword evidence="5 6" id="KW-0411">Iron-sulfur</keyword>
<feature type="binding site" evidence="6">
    <location>
        <position position="71"/>
    </location>
    <ligand>
        <name>[4Fe-4S] cluster</name>
        <dbReference type="ChEBI" id="CHEBI:49883"/>
        <label>2</label>
    </ligand>
</feature>
<feature type="binding site" evidence="6">
    <location>
        <position position="74"/>
    </location>
    <ligand>
        <name>[4Fe-4S] cluster</name>
        <dbReference type="ChEBI" id="CHEBI:49883"/>
        <label>2</label>
    </ligand>
</feature>
<keyword evidence="1 6" id="KW-0004">4Fe-4S</keyword>
<dbReference type="PROSITE" id="PS00198">
    <property type="entry name" value="4FE4S_FER_1"/>
    <property type="match status" value="2"/>
</dbReference>
<gene>
    <name evidence="6 8" type="primary">napF</name>
    <name evidence="8" type="ORF">AB9R89_10045</name>
</gene>
<comment type="function">
    <text evidence="6">Could be involved in the maturation of NapA, the catalytic subunit of the periplasmic nitrate reductase, before its export into the periplasm.</text>
</comment>
<feature type="binding site" evidence="6">
    <location>
        <position position="77"/>
    </location>
    <ligand>
        <name>[4Fe-4S] cluster</name>
        <dbReference type="ChEBI" id="CHEBI:49883"/>
        <label>2</label>
    </ligand>
</feature>
<evidence type="ECO:0000313" key="8">
    <source>
        <dbReference type="EMBL" id="MFH7565662.1"/>
    </source>
</evidence>
<name>A0ABW7P2F6_9GAMM</name>
<evidence type="ECO:0000256" key="5">
    <source>
        <dbReference type="ARBA" id="ARBA00023014"/>
    </source>
</evidence>
<evidence type="ECO:0000256" key="4">
    <source>
        <dbReference type="ARBA" id="ARBA00023004"/>
    </source>
</evidence>
<evidence type="ECO:0000256" key="1">
    <source>
        <dbReference type="ARBA" id="ARBA00022485"/>
    </source>
</evidence>
<feature type="binding site" evidence="6">
    <location>
        <position position="81"/>
    </location>
    <ligand>
        <name>[4Fe-4S] cluster</name>
        <dbReference type="ChEBI" id="CHEBI:49883"/>
        <label>2</label>
    </ligand>
</feature>
<sequence>MDTAPDLSRRRWLKGGLTSQHHVQPLPWALDWPAFTAQCTRCGDCIQACPEQIIVVADGGFPAIDFSKGECTFCTDCVSACGEPLFYSTEQAPWQQVAAFSHACLAHQGVHCRSCEDSCEPRAIRFRPRLGGVSVPELEQDACTGCGGCVAACPVSAISIVKEGGAA</sequence>
<protein>
    <recommendedName>
        <fullName evidence="6">Ferredoxin-type protein NapF</fullName>
    </recommendedName>
</protein>